<evidence type="ECO:0000313" key="2">
    <source>
        <dbReference type="Proteomes" id="UP001432322"/>
    </source>
</evidence>
<evidence type="ECO:0000313" key="1">
    <source>
        <dbReference type="EMBL" id="GMT28016.1"/>
    </source>
</evidence>
<keyword evidence="2" id="KW-1185">Reference proteome</keyword>
<dbReference type="Proteomes" id="UP001432322">
    <property type="component" value="Unassembled WGS sequence"/>
</dbReference>
<comment type="caution">
    <text evidence="1">The sequence shown here is derived from an EMBL/GenBank/DDBJ whole genome shotgun (WGS) entry which is preliminary data.</text>
</comment>
<feature type="non-terminal residue" evidence="1">
    <location>
        <position position="1"/>
    </location>
</feature>
<organism evidence="1 2">
    <name type="scientific">Pristionchus fissidentatus</name>
    <dbReference type="NCBI Taxonomy" id="1538716"/>
    <lineage>
        <taxon>Eukaryota</taxon>
        <taxon>Metazoa</taxon>
        <taxon>Ecdysozoa</taxon>
        <taxon>Nematoda</taxon>
        <taxon>Chromadorea</taxon>
        <taxon>Rhabditida</taxon>
        <taxon>Rhabditina</taxon>
        <taxon>Diplogasteromorpha</taxon>
        <taxon>Diplogasteroidea</taxon>
        <taxon>Neodiplogasteridae</taxon>
        <taxon>Pristionchus</taxon>
    </lineage>
</organism>
<dbReference type="AlphaFoldDB" id="A0AAV5W850"/>
<sequence>DCHSTCSCFFNSRHQSIRAMPGNRLLKKSAILQSSRILSSFHSFPTLPSRPSDCHYLLMPFQSDNSLSSFLSATRLCHGNFYCHSACMGCR</sequence>
<dbReference type="EMBL" id="BTSY01000005">
    <property type="protein sequence ID" value="GMT28016.1"/>
    <property type="molecule type" value="Genomic_DNA"/>
</dbReference>
<protein>
    <submittedName>
        <fullName evidence="1">Uncharacterized protein</fullName>
    </submittedName>
</protein>
<proteinExistence type="predicted"/>
<reference evidence="1" key="1">
    <citation type="submission" date="2023-10" db="EMBL/GenBank/DDBJ databases">
        <title>Genome assembly of Pristionchus species.</title>
        <authorList>
            <person name="Yoshida K."/>
            <person name="Sommer R.J."/>
        </authorList>
    </citation>
    <scope>NUCLEOTIDE SEQUENCE</scope>
    <source>
        <strain evidence="1">RS5133</strain>
    </source>
</reference>
<name>A0AAV5W850_9BILA</name>
<accession>A0AAV5W850</accession>
<gene>
    <name evidence="1" type="ORF">PFISCL1PPCAC_19313</name>
</gene>